<comment type="caution">
    <text evidence="2">The sequence shown here is derived from an EMBL/GenBank/DDBJ whole genome shotgun (WGS) entry which is preliminary data.</text>
</comment>
<keyword evidence="1" id="KW-1133">Transmembrane helix</keyword>
<evidence type="ECO:0000313" key="2">
    <source>
        <dbReference type="EMBL" id="MDD2114945.1"/>
    </source>
</evidence>
<reference evidence="2" key="1">
    <citation type="submission" date="2022-07" db="EMBL/GenBank/DDBJ databases">
        <title>Multi-strain Analysis of Pseudomonas putida Reveals Metabolic and Genetic Diversity.</title>
        <authorList>
            <person name="Monk J.M."/>
        </authorList>
    </citation>
    <scope>NUCLEOTIDE SEQUENCE</scope>
    <source>
        <strain evidence="2">17633</strain>
    </source>
</reference>
<evidence type="ECO:0000256" key="1">
    <source>
        <dbReference type="SAM" id="Phobius"/>
    </source>
</evidence>
<keyword evidence="1" id="KW-0812">Transmembrane</keyword>
<feature type="transmembrane region" description="Helical" evidence="1">
    <location>
        <begin position="485"/>
        <end position="506"/>
    </location>
</feature>
<dbReference type="Proteomes" id="UP001150728">
    <property type="component" value="Unassembled WGS sequence"/>
</dbReference>
<feature type="transmembrane region" description="Helical" evidence="1">
    <location>
        <begin position="384"/>
        <end position="408"/>
    </location>
</feature>
<feature type="transmembrane region" description="Helical" evidence="1">
    <location>
        <begin position="449"/>
        <end position="465"/>
    </location>
</feature>
<dbReference type="EMBL" id="JANIAM010000026">
    <property type="protein sequence ID" value="MDD2114945.1"/>
    <property type="molecule type" value="Genomic_DNA"/>
</dbReference>
<sequence length="551" mass="61208">MTDRIERFKARRQLQAQLGEQPVLVALPTAGEASVLLQQPVNQHRIDSLFGSLSVDIDKKVCESDVDAVLSVFSENFTQERFEQLLSDSRREVLQAVAVPFGLGRVLAVYDKVGGNVDTIHNARQKVYATDEARQEYAKKSKYNPDDYHGDKRYIDKNALDTKAQSEGRLEDAYTGKIFRHKNLDSRNLDHTIAAKEIDEDAGRVLAGLDGVDLANAPTNLNPTMERFNKSKGQRAAVDVVAQLQHESPKRRARIAELESKPELTKSERGELELHQQKQAIADNPERLLAKDKAAREEYEGKLRDSYYKGNKFRDDVIGTSLKEGGKMAFQQAFGLMLVEFFSATFDELKDFYRNGAIHDKIWPELRSRMERVASRVGKQWKSALAAGGAGFVAGVLSNLVTVFLNTLKTTGKRAVRMFREGFMSLLRAIKMLAFPPQGMTLREGAHEALKVVSAGAVVIGGVALEEIIEKYILAIPGLGAMGSIISAVIVGALTGLASTFVVYLIDRLDPLGVNRSRELASLHLHLDGELEDVRGRNDKWLIELEATLVF</sequence>
<dbReference type="RefSeq" id="WP_100413935.1">
    <property type="nucleotide sequence ID" value="NZ_CP139471.1"/>
</dbReference>
<accession>A0A9X4DF09</accession>
<evidence type="ECO:0008006" key="4">
    <source>
        <dbReference type="Google" id="ProtNLM"/>
    </source>
</evidence>
<protein>
    <recommendedName>
        <fullName evidence="4">Lactate permease</fullName>
    </recommendedName>
</protein>
<proteinExistence type="predicted"/>
<evidence type="ECO:0000313" key="3">
    <source>
        <dbReference type="Proteomes" id="UP001150728"/>
    </source>
</evidence>
<gene>
    <name evidence="2" type="ORF">NP554_24465</name>
</gene>
<dbReference type="AlphaFoldDB" id="A0A9X4DF09"/>
<name>A0A9X4DF09_9PSED</name>
<organism evidence="2 3">
    <name type="scientific">Pseudomonas asiatica</name>
    <dbReference type="NCBI Taxonomy" id="2219225"/>
    <lineage>
        <taxon>Bacteria</taxon>
        <taxon>Pseudomonadati</taxon>
        <taxon>Pseudomonadota</taxon>
        <taxon>Gammaproteobacteria</taxon>
        <taxon>Pseudomonadales</taxon>
        <taxon>Pseudomonadaceae</taxon>
        <taxon>Pseudomonas</taxon>
    </lineage>
</organism>
<keyword evidence="1" id="KW-0472">Membrane</keyword>